<dbReference type="AlphaFoldDB" id="A0A9W4NVB7"/>
<feature type="transmembrane region" description="Helical" evidence="2">
    <location>
        <begin position="20"/>
        <end position="38"/>
    </location>
</feature>
<evidence type="ECO:0000256" key="2">
    <source>
        <dbReference type="SAM" id="Phobius"/>
    </source>
</evidence>
<keyword evidence="2" id="KW-0812">Transmembrane</keyword>
<reference evidence="4" key="1">
    <citation type="submission" date="2021-07" db="EMBL/GenBank/DDBJ databases">
        <authorList>
            <person name="Branca A.L. A."/>
        </authorList>
    </citation>
    <scope>NUCLEOTIDE SEQUENCE</scope>
</reference>
<organism evidence="4 5">
    <name type="scientific">Penicillium salamii</name>
    <dbReference type="NCBI Taxonomy" id="1612424"/>
    <lineage>
        <taxon>Eukaryota</taxon>
        <taxon>Fungi</taxon>
        <taxon>Dikarya</taxon>
        <taxon>Ascomycota</taxon>
        <taxon>Pezizomycotina</taxon>
        <taxon>Eurotiomycetes</taxon>
        <taxon>Eurotiomycetidae</taxon>
        <taxon>Eurotiales</taxon>
        <taxon>Aspergillaceae</taxon>
        <taxon>Penicillium</taxon>
    </lineage>
</organism>
<dbReference type="GO" id="GO:0016787">
    <property type="term" value="F:hydrolase activity"/>
    <property type="evidence" value="ECO:0007669"/>
    <property type="project" value="UniProtKB-KW"/>
</dbReference>
<evidence type="ECO:0000256" key="1">
    <source>
        <dbReference type="ARBA" id="ARBA00022801"/>
    </source>
</evidence>
<evidence type="ECO:0000259" key="3">
    <source>
        <dbReference type="Pfam" id="PF07859"/>
    </source>
</evidence>
<dbReference type="SUPFAM" id="SSF53474">
    <property type="entry name" value="alpha/beta-Hydrolases"/>
    <property type="match status" value="1"/>
</dbReference>
<dbReference type="Gene3D" id="3.40.50.1820">
    <property type="entry name" value="alpha/beta hydrolase"/>
    <property type="match status" value="1"/>
</dbReference>
<dbReference type="InterPro" id="IPR013094">
    <property type="entry name" value="AB_hydrolase_3"/>
</dbReference>
<keyword evidence="5" id="KW-1185">Reference proteome</keyword>
<dbReference type="Pfam" id="PF07859">
    <property type="entry name" value="Abhydrolase_3"/>
    <property type="match status" value="1"/>
</dbReference>
<name>A0A9W4NVB7_9EURO</name>
<dbReference type="GO" id="GO:0072330">
    <property type="term" value="P:monocarboxylic acid biosynthetic process"/>
    <property type="evidence" value="ECO:0007669"/>
    <property type="project" value="UniProtKB-ARBA"/>
</dbReference>
<dbReference type="Proteomes" id="UP001152649">
    <property type="component" value="Unassembled WGS sequence"/>
</dbReference>
<proteinExistence type="predicted"/>
<dbReference type="EMBL" id="CAJVPG010000433">
    <property type="protein sequence ID" value="CAG8415298.1"/>
    <property type="molecule type" value="Genomic_DNA"/>
</dbReference>
<keyword evidence="2" id="KW-0472">Membrane</keyword>
<dbReference type="OrthoDB" id="2152029at2759"/>
<accession>A0A9W4NVB7</accession>
<protein>
    <recommendedName>
        <fullName evidence="3">Alpha/beta hydrolase fold-3 domain-containing protein</fullName>
    </recommendedName>
</protein>
<dbReference type="InterPro" id="IPR050300">
    <property type="entry name" value="GDXG_lipolytic_enzyme"/>
</dbReference>
<feature type="domain" description="Alpha/beta hydrolase fold-3" evidence="3">
    <location>
        <begin position="116"/>
        <end position="332"/>
    </location>
</feature>
<keyword evidence="2" id="KW-1133">Transmembrane helix</keyword>
<sequence>MTTRHLRPNLGFWEKADVPFVHLSVYASMLYHMVAGVFRGKASPKRYDHFIATNVIRKLVSRTSDRQKQYVWYMNPPTSDVYTTVMNKNGFQPETVSLAHDAEGLWIGNKNAKKVVIYYHGGGFAMAAVPGHFEFWLAMVRALNENGHDVAVFFLRYTLTPHARYPTQLRQAVEALRYIVNETGRSPADVVIGGDSAGGNLTSATMLHISHPHPEIDPLTLSTPLAGTFAYAPWTNFSAGGPSMKENLWKDIITPEILASWSKSYKGDKPADNWNEPNNAPAEWWKDAKTERILILAGGDEILLSSIEQLAERIKSVFPETTLVIGENESHDAPYFVSVKEETQTGTELRQWIASRL</sequence>
<keyword evidence="1" id="KW-0378">Hydrolase</keyword>
<dbReference type="GO" id="GO:0017000">
    <property type="term" value="P:antibiotic biosynthetic process"/>
    <property type="evidence" value="ECO:0007669"/>
    <property type="project" value="UniProtKB-ARBA"/>
</dbReference>
<dbReference type="PANTHER" id="PTHR48081:SF31">
    <property type="entry name" value="STERYL ACETYL HYDROLASE MUG81-RELATED"/>
    <property type="match status" value="1"/>
</dbReference>
<evidence type="ECO:0000313" key="4">
    <source>
        <dbReference type="EMBL" id="CAG8415298.1"/>
    </source>
</evidence>
<dbReference type="PANTHER" id="PTHR48081">
    <property type="entry name" value="AB HYDROLASE SUPERFAMILY PROTEIN C4A8.06C"/>
    <property type="match status" value="1"/>
</dbReference>
<evidence type="ECO:0000313" key="5">
    <source>
        <dbReference type="Proteomes" id="UP001152649"/>
    </source>
</evidence>
<comment type="caution">
    <text evidence="4">The sequence shown here is derived from an EMBL/GenBank/DDBJ whole genome shotgun (WGS) entry which is preliminary data.</text>
</comment>
<gene>
    <name evidence="4" type="ORF">PSALAMII_LOCUS9267</name>
</gene>
<dbReference type="InterPro" id="IPR029058">
    <property type="entry name" value="AB_hydrolase_fold"/>
</dbReference>